<gene>
    <name evidence="2" type="ORF">C8N34_102238</name>
</gene>
<comment type="caution">
    <text evidence="2">The sequence shown here is derived from an EMBL/GenBank/DDBJ whole genome shotgun (WGS) entry which is preliminary data.</text>
</comment>
<name>A0A2T6B8V8_9RHOB</name>
<dbReference type="EMBL" id="QBKP01000002">
    <property type="protein sequence ID" value="PTX52458.1"/>
    <property type="molecule type" value="Genomic_DNA"/>
</dbReference>
<evidence type="ECO:0000313" key="2">
    <source>
        <dbReference type="EMBL" id="PTX52458.1"/>
    </source>
</evidence>
<dbReference type="RefSeq" id="WP_108127881.1">
    <property type="nucleotide sequence ID" value="NZ_QBKP01000002.1"/>
</dbReference>
<accession>A0A2T6B8V8</accession>
<reference evidence="2 3" key="1">
    <citation type="submission" date="2018-04" db="EMBL/GenBank/DDBJ databases">
        <title>Genomic Encyclopedia of Archaeal and Bacterial Type Strains, Phase II (KMG-II): from individual species to whole genera.</title>
        <authorList>
            <person name="Goeker M."/>
        </authorList>
    </citation>
    <scope>NUCLEOTIDE SEQUENCE [LARGE SCALE GENOMIC DNA]</scope>
    <source>
        <strain evidence="2 3">DSM 21823</strain>
    </source>
</reference>
<sequence length="110" mass="12738">MISDQITTYLDRTGLAADGATPDRIRDLRDGSYVMIRPLLFHWMLIRGDFEDLIGYWDRWCYADEAGARAALDAFPERPEPTYEPAGWHRHPPSGRRRPDGDPSREYRDG</sequence>
<organism evidence="2 3">
    <name type="scientific">Gemmobacter caeni</name>
    <dbReference type="NCBI Taxonomy" id="589035"/>
    <lineage>
        <taxon>Bacteria</taxon>
        <taxon>Pseudomonadati</taxon>
        <taxon>Pseudomonadota</taxon>
        <taxon>Alphaproteobacteria</taxon>
        <taxon>Rhodobacterales</taxon>
        <taxon>Paracoccaceae</taxon>
        <taxon>Gemmobacter</taxon>
    </lineage>
</organism>
<protein>
    <submittedName>
        <fullName evidence="2">Uncharacterized protein</fullName>
    </submittedName>
</protein>
<feature type="region of interest" description="Disordered" evidence="1">
    <location>
        <begin position="73"/>
        <end position="110"/>
    </location>
</feature>
<keyword evidence="3" id="KW-1185">Reference proteome</keyword>
<dbReference type="Proteomes" id="UP000244224">
    <property type="component" value="Unassembled WGS sequence"/>
</dbReference>
<proteinExistence type="predicted"/>
<evidence type="ECO:0000313" key="3">
    <source>
        <dbReference type="Proteomes" id="UP000244224"/>
    </source>
</evidence>
<feature type="compositionally biased region" description="Basic and acidic residues" evidence="1">
    <location>
        <begin position="97"/>
        <end position="110"/>
    </location>
</feature>
<evidence type="ECO:0000256" key="1">
    <source>
        <dbReference type="SAM" id="MobiDB-lite"/>
    </source>
</evidence>
<dbReference type="AlphaFoldDB" id="A0A2T6B8V8"/>